<reference evidence="7 8" key="1">
    <citation type="submission" date="2019-09" db="EMBL/GenBank/DDBJ databases">
        <title>Serinicoccus pratensis sp. nov., isolated from meadow soil.</title>
        <authorList>
            <person name="Zhang W."/>
        </authorList>
    </citation>
    <scope>NUCLEOTIDE SEQUENCE [LARGE SCALE GENOMIC DNA]</scope>
    <source>
        <strain evidence="7 8">W204</strain>
    </source>
</reference>
<feature type="domain" description="Methylamine utilisation protein MauE" evidence="6">
    <location>
        <begin position="1"/>
        <end position="143"/>
    </location>
</feature>
<keyword evidence="8" id="KW-1185">Reference proteome</keyword>
<keyword evidence="2 5" id="KW-0812">Transmembrane</keyword>
<evidence type="ECO:0000313" key="8">
    <source>
        <dbReference type="Proteomes" id="UP000326546"/>
    </source>
</evidence>
<dbReference type="Pfam" id="PF07291">
    <property type="entry name" value="MauE"/>
    <property type="match status" value="1"/>
</dbReference>
<evidence type="ECO:0000313" key="7">
    <source>
        <dbReference type="EMBL" id="QFG67416.1"/>
    </source>
</evidence>
<proteinExistence type="predicted"/>
<dbReference type="InterPro" id="IPR009908">
    <property type="entry name" value="Methylamine_util_MauE"/>
</dbReference>
<dbReference type="RefSeq" id="WP_158059814.1">
    <property type="nucleotide sequence ID" value="NZ_CP044427.1"/>
</dbReference>
<dbReference type="AlphaFoldDB" id="A0A5J6V2E3"/>
<feature type="transmembrane region" description="Helical" evidence="5">
    <location>
        <begin position="163"/>
        <end position="184"/>
    </location>
</feature>
<evidence type="ECO:0000259" key="6">
    <source>
        <dbReference type="Pfam" id="PF07291"/>
    </source>
</evidence>
<evidence type="ECO:0000256" key="2">
    <source>
        <dbReference type="ARBA" id="ARBA00022692"/>
    </source>
</evidence>
<feature type="transmembrane region" description="Helical" evidence="5">
    <location>
        <begin position="79"/>
        <end position="103"/>
    </location>
</feature>
<evidence type="ECO:0000256" key="4">
    <source>
        <dbReference type="ARBA" id="ARBA00023136"/>
    </source>
</evidence>
<feature type="transmembrane region" description="Helical" evidence="5">
    <location>
        <begin position="123"/>
        <end position="143"/>
    </location>
</feature>
<organism evidence="7 8">
    <name type="scientific">Ornithinimicrobium pratense</name>
    <dbReference type="NCBI Taxonomy" id="2593973"/>
    <lineage>
        <taxon>Bacteria</taxon>
        <taxon>Bacillati</taxon>
        <taxon>Actinomycetota</taxon>
        <taxon>Actinomycetes</taxon>
        <taxon>Micrococcales</taxon>
        <taxon>Ornithinimicrobiaceae</taxon>
        <taxon>Ornithinimicrobium</taxon>
    </lineage>
</organism>
<sequence>MSLIAAAAAIAVGLVLLAAATGHLRDRRGTKAALAAHDVLPPGLRRGVAAVLPPVELVLGAAVLLGVLGRGALGPVPTVALPLAAGAAALLLAGFTAYLALVLRRTRGAADVPCGCGLGTTPVSHWAVARAGVLLALAVAAAFGGISGGAPDWSALPTDEAPLLAQAFVVVAAGLTLALATAALPAARAVPTALTTLRPARGAR</sequence>
<protein>
    <recommendedName>
        <fullName evidence="6">Methylamine utilisation protein MauE domain-containing protein</fullName>
    </recommendedName>
</protein>
<keyword evidence="4 5" id="KW-0472">Membrane</keyword>
<evidence type="ECO:0000256" key="5">
    <source>
        <dbReference type="SAM" id="Phobius"/>
    </source>
</evidence>
<dbReference type="GO" id="GO:0016020">
    <property type="term" value="C:membrane"/>
    <property type="evidence" value="ECO:0007669"/>
    <property type="project" value="UniProtKB-SubCell"/>
</dbReference>
<evidence type="ECO:0000256" key="3">
    <source>
        <dbReference type="ARBA" id="ARBA00022989"/>
    </source>
</evidence>
<dbReference type="EMBL" id="CP044427">
    <property type="protein sequence ID" value="QFG67416.1"/>
    <property type="molecule type" value="Genomic_DNA"/>
</dbReference>
<name>A0A5J6V2E3_9MICO</name>
<comment type="subcellular location">
    <subcellularLocation>
        <location evidence="1">Membrane</location>
        <topology evidence="1">Multi-pass membrane protein</topology>
    </subcellularLocation>
</comment>
<dbReference type="KEGG" id="serw:FY030_00580"/>
<accession>A0A5J6V2E3</accession>
<dbReference type="Proteomes" id="UP000326546">
    <property type="component" value="Chromosome"/>
</dbReference>
<dbReference type="GO" id="GO:0030416">
    <property type="term" value="P:methylamine metabolic process"/>
    <property type="evidence" value="ECO:0007669"/>
    <property type="project" value="InterPro"/>
</dbReference>
<dbReference type="UniPathway" id="UPA00895"/>
<evidence type="ECO:0000256" key="1">
    <source>
        <dbReference type="ARBA" id="ARBA00004141"/>
    </source>
</evidence>
<keyword evidence="3 5" id="KW-1133">Transmembrane helix</keyword>
<gene>
    <name evidence="7" type="ORF">FY030_00580</name>
</gene>